<dbReference type="GO" id="GO:0016798">
    <property type="term" value="F:hydrolase activity, acting on glycosyl bonds"/>
    <property type="evidence" value="ECO:0007669"/>
    <property type="project" value="UniProtKB-KW"/>
</dbReference>
<dbReference type="Gene3D" id="2.60.420.10">
    <property type="entry name" value="Maltose phosphorylase, domain 3"/>
    <property type="match status" value="1"/>
</dbReference>
<dbReference type="Proteomes" id="UP000799538">
    <property type="component" value="Unassembled WGS sequence"/>
</dbReference>
<keyword evidence="4" id="KW-0378">Hydrolase</keyword>
<sequence>MLRIQCLLAIASACLPIVISQTCWRNTTCNGPTEPAFTGPWDANIYSPSSRIVKPVSIMSLETAQKISDWPGENNIKGNASALVFDFGIEVGGILSVTYTATGEGAMGMAFTEGLNWIGLYSDSSNGKFQAGDGALYQNFSSAGTYTYIMPDKLLRGGFRYLTLLLLTTDPEASITFDDISLEIAFEPTWANLRNYQGYFHSSDELLNRIWYAGAYTLQTNNAPPNTGRWVPTLSKGWANNGTMGPGETIIMDGAKRDRAVWPGDMGIAVPSLFYSVGGEMDSVRNALQVMFDYQNKDGSLPESGPPLLQQSSTTYNMWTMIGCYNYILYTNDTTWLTNIWPKYNLLMGYINRQVTYPSGLMNVTGLRDWARWQTGFNNSQAQMIYYHTLRTSAQLATWLNDPSLASNWSARADAIAPAINTYCWSDTFGAFKDNATATTLIPQDANSLAILFGIVPPPGSSPLLPSPPNSSVPLSSRASSISSALTKNWTPIGAETPELPGNISPFISSFEIQAHLTIGETDRALDLIRRSWGWYANNPNGTGSTLIEGYLTNGSFSYRSSRGYGYDASYPSHAHGWSSGPTSALTEYVLGLRVVGRQGSEWSLKPQFGDLSSVRGGWTTGLGKFEAGWERDEEGGVEVWWKTPKGTKGTVAVGDVGGGMRAEIEGRQTGEGEGKWEVEGGEGRVRVKKVG</sequence>
<keyword evidence="4" id="KW-0326">Glycosidase</keyword>
<feature type="region of interest" description="Disordered" evidence="1">
    <location>
        <begin position="670"/>
        <end position="692"/>
    </location>
</feature>
<feature type="compositionally biased region" description="Basic and acidic residues" evidence="1">
    <location>
        <begin position="670"/>
        <end position="686"/>
    </location>
</feature>
<proteinExistence type="predicted"/>
<evidence type="ECO:0000313" key="4">
    <source>
        <dbReference type="EMBL" id="KAF2218311.1"/>
    </source>
</evidence>
<evidence type="ECO:0000256" key="2">
    <source>
        <dbReference type="SAM" id="SignalP"/>
    </source>
</evidence>
<dbReference type="EMBL" id="ML992556">
    <property type="protein sequence ID" value="KAF2218311.1"/>
    <property type="molecule type" value="Genomic_DNA"/>
</dbReference>
<gene>
    <name evidence="4" type="ORF">BDZ85DRAFT_311106</name>
</gene>
<reference evidence="5" key="1">
    <citation type="journal article" date="2020" name="Stud. Mycol.">
        <title>101 Dothideomycetes genomes: A test case for predicting lifestyles and emergence of pathogens.</title>
        <authorList>
            <person name="Haridas S."/>
            <person name="Albert R."/>
            <person name="Binder M."/>
            <person name="Bloem J."/>
            <person name="LaButti K."/>
            <person name="Salamov A."/>
            <person name="Andreopoulos B."/>
            <person name="Baker S."/>
            <person name="Barry K."/>
            <person name="Bills G."/>
            <person name="Bluhm B."/>
            <person name="Cannon C."/>
            <person name="Castanera R."/>
            <person name="Culley D."/>
            <person name="Daum C."/>
            <person name="Ezra D."/>
            <person name="Gonzalez J."/>
            <person name="Henrissat B."/>
            <person name="Kuo A."/>
            <person name="Liang C."/>
            <person name="Lipzen A."/>
            <person name="Lutzoni F."/>
            <person name="Magnuson J."/>
            <person name="Mondo S."/>
            <person name="Nolan M."/>
            <person name="Ohm R."/>
            <person name="Pangilinan J."/>
            <person name="Park H.-J."/>
            <person name="Ramirez L."/>
            <person name="Alfaro M."/>
            <person name="Sun H."/>
            <person name="Tritt A."/>
            <person name="Yoshinaga Y."/>
            <person name="Zwiers L.-H."/>
            <person name="Turgeon B."/>
            <person name="Goodwin S."/>
            <person name="Spatafora J."/>
            <person name="Crous P."/>
            <person name="Grigoriev I."/>
        </authorList>
    </citation>
    <scope>NUCLEOTIDE SEQUENCE [LARGE SCALE GENOMIC DNA]</scope>
    <source>
        <strain evidence="5">CECT 20119</strain>
    </source>
</reference>
<keyword evidence="2" id="KW-0732">Signal</keyword>
<feature type="signal peptide" evidence="2">
    <location>
        <begin position="1"/>
        <end position="20"/>
    </location>
</feature>
<dbReference type="AlphaFoldDB" id="A0A6A6FY04"/>
<dbReference type="PANTHER" id="PTHR34987">
    <property type="entry name" value="C, PUTATIVE (AFU_ORTHOLOGUE AFUA_3G02880)-RELATED"/>
    <property type="match status" value="1"/>
</dbReference>
<dbReference type="OrthoDB" id="10036721at2759"/>
<evidence type="ECO:0000256" key="1">
    <source>
        <dbReference type="SAM" id="MobiDB-lite"/>
    </source>
</evidence>
<dbReference type="Pfam" id="PF17389">
    <property type="entry name" value="Bac_rhamnosid6H"/>
    <property type="match status" value="1"/>
</dbReference>
<evidence type="ECO:0000313" key="5">
    <source>
        <dbReference type="Proteomes" id="UP000799538"/>
    </source>
</evidence>
<dbReference type="PANTHER" id="PTHR34987:SF5">
    <property type="entry name" value="ALPHA-RHAMNOSIDASE"/>
    <property type="match status" value="1"/>
</dbReference>
<dbReference type="GO" id="GO:0005975">
    <property type="term" value="P:carbohydrate metabolic process"/>
    <property type="evidence" value="ECO:0007669"/>
    <property type="project" value="InterPro"/>
</dbReference>
<dbReference type="Gene3D" id="1.50.10.10">
    <property type="match status" value="1"/>
</dbReference>
<dbReference type="InterPro" id="IPR008928">
    <property type="entry name" value="6-hairpin_glycosidase_sf"/>
</dbReference>
<accession>A0A6A6FY04</accession>
<organism evidence="4 5">
    <name type="scientific">Elsinoe ampelina</name>
    <dbReference type="NCBI Taxonomy" id="302913"/>
    <lineage>
        <taxon>Eukaryota</taxon>
        <taxon>Fungi</taxon>
        <taxon>Dikarya</taxon>
        <taxon>Ascomycota</taxon>
        <taxon>Pezizomycotina</taxon>
        <taxon>Dothideomycetes</taxon>
        <taxon>Dothideomycetidae</taxon>
        <taxon>Myriangiales</taxon>
        <taxon>Elsinoaceae</taxon>
        <taxon>Elsinoe</taxon>
    </lineage>
</organism>
<dbReference type="SUPFAM" id="SSF48208">
    <property type="entry name" value="Six-hairpin glycosidases"/>
    <property type="match status" value="1"/>
</dbReference>
<protein>
    <submittedName>
        <fullName evidence="4">Six-hairpin glycosidase-like protein</fullName>
    </submittedName>
</protein>
<name>A0A6A6FY04_9PEZI</name>
<dbReference type="FunFam" id="1.50.10.10:FF:000052">
    <property type="entry name" value="Alpha-L-rhamnosidase B, putative"/>
    <property type="match status" value="1"/>
</dbReference>
<feature type="chain" id="PRO_5025643687" evidence="2">
    <location>
        <begin position="21"/>
        <end position="692"/>
    </location>
</feature>
<feature type="domain" description="Alpha-L-rhamnosidase six-hairpin glycosidase" evidence="3">
    <location>
        <begin position="249"/>
        <end position="459"/>
    </location>
</feature>
<dbReference type="InterPro" id="IPR012341">
    <property type="entry name" value="6hp_glycosidase-like_sf"/>
</dbReference>
<keyword evidence="5" id="KW-1185">Reference proteome</keyword>
<evidence type="ECO:0000259" key="3">
    <source>
        <dbReference type="Pfam" id="PF17389"/>
    </source>
</evidence>
<dbReference type="InterPro" id="IPR035396">
    <property type="entry name" value="Bac_rhamnosid6H"/>
</dbReference>